<dbReference type="EMBL" id="JBHSWU010000460">
    <property type="protein sequence ID" value="MFC6725292.1"/>
    <property type="molecule type" value="Genomic_DNA"/>
</dbReference>
<dbReference type="AlphaFoldDB" id="A0ABD5S251"/>
<reference evidence="1 2" key="1">
    <citation type="journal article" date="2019" name="Int. J. Syst. Evol. Microbiol.">
        <title>The Global Catalogue of Microorganisms (GCM) 10K type strain sequencing project: providing services to taxonomists for standard genome sequencing and annotation.</title>
        <authorList>
            <consortium name="The Broad Institute Genomics Platform"/>
            <consortium name="The Broad Institute Genome Sequencing Center for Infectious Disease"/>
            <person name="Wu L."/>
            <person name="Ma J."/>
        </authorList>
    </citation>
    <scope>NUCLEOTIDE SEQUENCE [LARGE SCALE GENOMIC DNA]</scope>
    <source>
        <strain evidence="1 2">NBRC 111368</strain>
    </source>
</reference>
<comment type="caution">
    <text evidence="1">The sequence shown here is derived from an EMBL/GenBank/DDBJ whole genome shotgun (WGS) entry which is preliminary data.</text>
</comment>
<evidence type="ECO:0000313" key="1">
    <source>
        <dbReference type="EMBL" id="MFC6725292.1"/>
    </source>
</evidence>
<proteinExistence type="predicted"/>
<name>A0ABD5S251_9EURY</name>
<gene>
    <name evidence="1" type="ORF">ACFQE1_13115</name>
</gene>
<dbReference type="Proteomes" id="UP001596328">
    <property type="component" value="Unassembled WGS sequence"/>
</dbReference>
<evidence type="ECO:0000313" key="2">
    <source>
        <dbReference type="Proteomes" id="UP001596328"/>
    </source>
</evidence>
<dbReference type="Pfam" id="PF24366">
    <property type="entry name" value="DUF7522"/>
    <property type="match status" value="1"/>
</dbReference>
<sequence>MDDDLLPEQARDRLTTTCRTAVGDSLRSLTYFNRFDYQQLYLRGDLEQDADLNSFIGNEWHDFKTTQDAYRGSELGEYRYTIRVFQNGYLVRITLEDSGVFVTTDGITMQDFEALSAAVVETLEEWEGDGN</sequence>
<accession>A0ABD5S251</accession>
<protein>
    <submittedName>
        <fullName evidence="1">Uncharacterized protein</fullName>
    </submittedName>
</protein>
<dbReference type="InterPro" id="IPR055944">
    <property type="entry name" value="DUF7522"/>
</dbReference>
<keyword evidence="2" id="KW-1185">Reference proteome</keyword>
<organism evidence="1 2">
    <name type="scientific">Halobium palmae</name>
    <dbReference type="NCBI Taxonomy" id="1776492"/>
    <lineage>
        <taxon>Archaea</taxon>
        <taxon>Methanobacteriati</taxon>
        <taxon>Methanobacteriota</taxon>
        <taxon>Stenosarchaea group</taxon>
        <taxon>Halobacteria</taxon>
        <taxon>Halobacteriales</taxon>
        <taxon>Haloferacaceae</taxon>
        <taxon>Halobium</taxon>
    </lineage>
</organism>